<accession>A0A2P7ZTY2</accession>
<protein>
    <submittedName>
        <fullName evidence="1">Uncharacterized protein</fullName>
    </submittedName>
</protein>
<dbReference type="AlphaFoldDB" id="A0A2P7ZTY2"/>
<gene>
    <name evidence="1" type="ORF">B9Z65_2931</name>
</gene>
<sequence>MKADEYLLNPTPEVNLVATPDPDALDAHPYPEVFAIGLCGPNGERPTGEQLLRIAATMEKYVRRVGNRSKPEDLAVRKTQGAELGSEIAMIDTVVPGDWDGDRSSRNENAERRYVKNHNNCIAINSLASTLRQTVAIGRELPTFRPRNPFPTNLVLAEGITNFPCKRQREILTHETAGNKTLLLVGAVARVVIPEHDIRFRYFTIQLLHRADMIEPAHKINAYLMNPFCTLLNSYDDMFSDFPPTTASDEDYKRNTRGILTWGGMMALANGPKSVVNDRLDLAVRALAAAEQRTLRE</sequence>
<reference evidence="1 2" key="1">
    <citation type="submission" date="2017-05" db="EMBL/GenBank/DDBJ databases">
        <title>Draft genome sequence of Elsinoe australis.</title>
        <authorList>
            <person name="Cheng Q."/>
        </authorList>
    </citation>
    <scope>NUCLEOTIDE SEQUENCE [LARGE SCALE GENOMIC DNA]</scope>
    <source>
        <strain evidence="1 2">NL1</strain>
    </source>
</reference>
<evidence type="ECO:0000313" key="1">
    <source>
        <dbReference type="EMBL" id="PSK51664.1"/>
    </source>
</evidence>
<keyword evidence="2" id="KW-1185">Reference proteome</keyword>
<evidence type="ECO:0000313" key="2">
    <source>
        <dbReference type="Proteomes" id="UP000243723"/>
    </source>
</evidence>
<proteinExistence type="predicted"/>
<comment type="caution">
    <text evidence="1">The sequence shown here is derived from an EMBL/GenBank/DDBJ whole genome shotgun (WGS) entry which is preliminary data.</text>
</comment>
<dbReference type="OrthoDB" id="10278861at2759"/>
<dbReference type="EMBL" id="NHZQ01000121">
    <property type="protein sequence ID" value="PSK51664.1"/>
    <property type="molecule type" value="Genomic_DNA"/>
</dbReference>
<dbReference type="Proteomes" id="UP000243723">
    <property type="component" value="Unassembled WGS sequence"/>
</dbReference>
<organism evidence="1 2">
    <name type="scientific">Elsinoe australis</name>
    <dbReference type="NCBI Taxonomy" id="40998"/>
    <lineage>
        <taxon>Eukaryota</taxon>
        <taxon>Fungi</taxon>
        <taxon>Dikarya</taxon>
        <taxon>Ascomycota</taxon>
        <taxon>Pezizomycotina</taxon>
        <taxon>Dothideomycetes</taxon>
        <taxon>Dothideomycetidae</taxon>
        <taxon>Myriangiales</taxon>
        <taxon>Elsinoaceae</taxon>
        <taxon>Elsinoe</taxon>
    </lineage>
</organism>
<name>A0A2P7ZTY2_9PEZI</name>